<accession>A0A089LPJ1</accession>
<keyword evidence="3" id="KW-1185">Reference proteome</keyword>
<gene>
    <name evidence="2" type="ORF">PSTEL_01610</name>
</gene>
<feature type="region of interest" description="Disordered" evidence="1">
    <location>
        <begin position="191"/>
        <end position="219"/>
    </location>
</feature>
<protein>
    <submittedName>
        <fullName evidence="2">Stress response protein</fullName>
    </submittedName>
</protein>
<proteinExistence type="predicted"/>
<feature type="compositionally biased region" description="Gly residues" evidence="1">
    <location>
        <begin position="97"/>
        <end position="115"/>
    </location>
</feature>
<evidence type="ECO:0000313" key="2">
    <source>
        <dbReference type="EMBL" id="AIQ62010.1"/>
    </source>
</evidence>
<sequence length="458" mass="49857">MDSSSNRLFVIARDDWSLHRKGEIDQERHKRKVKEAIRHNLADLVSEESIIMPQGDKVIKVPIRSLDEPKFRFNTRDKPQVGQGQGGTQVGDVIGKAGQGDPGAPGQGPGKGPGEAGDQPGVDYYEAELTIDELAELVFEDLKLPRLKPKAAPDMTVEDVRFDDVRKQGMMSNVDKKRTLFEAIKRQALSGGLSGGGAAAWSDSGGWEPAEDGGAAPGGSGYQGDLTALGLTLGLGSASAGVPSFPSAFAPEASASVPVLGPIIGDDLRFKTWEDIQKPQSSAVVLAMMDTSGSMGTFEKYVARSFFFWMVRFLRTKYENVQIRFLSHCTEAKEVDEESFFRKGESGGTKCSSVYDLALSILESDYPPGQFNAYAFHFSDGDNLDSDNPVTMKRAGELLEKVNMLGYGEIRQHIYGSKRLWESLAGIDSPSFVRSVLKEKEDVFKTLKAFFGDEVAAS</sequence>
<dbReference type="EMBL" id="CP009286">
    <property type="protein sequence ID" value="AIQ62010.1"/>
    <property type="molecule type" value="Genomic_DNA"/>
</dbReference>
<dbReference type="Pfam" id="PF04285">
    <property type="entry name" value="DUF444"/>
    <property type="match status" value="2"/>
</dbReference>
<dbReference type="AlphaFoldDB" id="A0A089LPJ1"/>
<dbReference type="Proteomes" id="UP000029507">
    <property type="component" value="Chromosome"/>
</dbReference>
<dbReference type="KEGG" id="pste:PSTEL_01610"/>
<feature type="region of interest" description="Disordered" evidence="1">
    <location>
        <begin position="74"/>
        <end position="121"/>
    </location>
</feature>
<name>A0A089LPJ1_9BACL</name>
<evidence type="ECO:0000313" key="3">
    <source>
        <dbReference type="Proteomes" id="UP000029507"/>
    </source>
</evidence>
<feature type="compositionally biased region" description="Low complexity" evidence="1">
    <location>
        <begin position="199"/>
        <end position="214"/>
    </location>
</feature>
<organism evidence="2 3">
    <name type="scientific">Paenibacillus stellifer</name>
    <dbReference type="NCBI Taxonomy" id="169760"/>
    <lineage>
        <taxon>Bacteria</taxon>
        <taxon>Bacillati</taxon>
        <taxon>Bacillota</taxon>
        <taxon>Bacilli</taxon>
        <taxon>Bacillales</taxon>
        <taxon>Paenibacillaceae</taxon>
        <taxon>Paenibacillus</taxon>
    </lineage>
</organism>
<dbReference type="PANTHER" id="PTHR30510:SF2">
    <property type="entry name" value="UPF0229 PROTEIN YEAH"/>
    <property type="match status" value="1"/>
</dbReference>
<dbReference type="PANTHER" id="PTHR30510">
    <property type="entry name" value="UPF0229 PROTEIN YEAH"/>
    <property type="match status" value="1"/>
</dbReference>
<dbReference type="STRING" id="169760.PSTEL_01610"/>
<evidence type="ECO:0000256" key="1">
    <source>
        <dbReference type="SAM" id="MobiDB-lite"/>
    </source>
</evidence>
<dbReference type="InterPro" id="IPR006698">
    <property type="entry name" value="UPF0229"/>
</dbReference>
<reference evidence="2 3" key="1">
    <citation type="submission" date="2014-08" db="EMBL/GenBank/DDBJ databases">
        <title>Comparative genomics of the Paenibacillus odorifer group.</title>
        <authorList>
            <person name="den Bakker H.C."/>
            <person name="Tsai Y.-C."/>
            <person name="Martin N."/>
            <person name="Korlach J."/>
            <person name="Wiedmann M."/>
        </authorList>
    </citation>
    <scope>NUCLEOTIDE SEQUENCE [LARGE SCALE GENOMIC DNA]</scope>
    <source>
        <strain evidence="2 3">DSM 14472</strain>
    </source>
</reference>
<dbReference type="HOGENOM" id="CLU_049702_2_0_9"/>
<dbReference type="RefSeq" id="WP_038693053.1">
    <property type="nucleotide sequence ID" value="NZ_CP009286.1"/>
</dbReference>